<evidence type="ECO:0000313" key="2">
    <source>
        <dbReference type="EMBL" id="ADR35539.1"/>
    </source>
</evidence>
<gene>
    <name evidence="2" type="ordered locus">Ocepr_0075</name>
</gene>
<evidence type="ECO:0000313" key="3">
    <source>
        <dbReference type="Proteomes" id="UP000008722"/>
    </source>
</evidence>
<protein>
    <recommendedName>
        <fullName evidence="4">Lipoprotein</fullName>
    </recommendedName>
</protein>
<dbReference type="RefSeq" id="WP_013456709.1">
    <property type="nucleotide sequence ID" value="NC_014761.1"/>
</dbReference>
<keyword evidence="3" id="KW-1185">Reference proteome</keyword>
<dbReference type="STRING" id="670487.Ocepr_0075"/>
<sequence length="408" mass="40739" precursor="true">MRKAAALLALGLGFLLAACSGGGAPGNGGNGGGGDVTVTVTATGASAAAYRAGGGSWQVPSDPTSFTFTVTAGGAYDVVVRCGDNVSVLSLTTDDLNALDASCSAAPPATISFNVSYDASGVTGAAVVEIVHKASGFGGQVSNNLTGTFSVSDGVEGQQDLVILVYDSNIPPNLLAAKMYTVTATDGAAFDFTGAGDAITDSDAPTMANLPDFSAQVPAGWAGLWRVTAVTPNGTLVSPYGAIPTSSGGPYPELGFADRNVFMVAAENPPYGIGSFFVRASGAPTISLPAPIDPSVSGSPVSVANLTVGANLLAYTINVEWGTAVVVNVVISKAYLGSATGYSLPDLTALSGFADTLPAIGDTVNVTVTAVESNRTIAELANLGDTGMFFLPDGSDLMISEKTVSYGL</sequence>
<dbReference type="EMBL" id="CP002361">
    <property type="protein sequence ID" value="ADR35539.1"/>
    <property type="molecule type" value="Genomic_DNA"/>
</dbReference>
<dbReference type="KEGG" id="opr:Ocepr_0075"/>
<evidence type="ECO:0000256" key="1">
    <source>
        <dbReference type="SAM" id="SignalP"/>
    </source>
</evidence>
<keyword evidence="1" id="KW-0732">Signal</keyword>
<dbReference type="AlphaFoldDB" id="E4U6B9"/>
<dbReference type="HOGENOM" id="CLU_674066_0_0_0"/>
<name>E4U6B9_OCEP5</name>
<dbReference type="Proteomes" id="UP000008722">
    <property type="component" value="Chromosome"/>
</dbReference>
<dbReference type="PROSITE" id="PS51257">
    <property type="entry name" value="PROKAR_LIPOPROTEIN"/>
    <property type="match status" value="1"/>
</dbReference>
<reference evidence="2 3" key="2">
    <citation type="journal article" date="2011" name="Stand. Genomic Sci.">
        <title>Complete genome sequence of Oceanithermus profundus type strain (506).</title>
        <authorList>
            <person name="Pati A."/>
            <person name="Zhang X."/>
            <person name="Lapidus A."/>
            <person name="Nolan M."/>
            <person name="Lucas S."/>
            <person name="Del Rio T.G."/>
            <person name="Tice H."/>
            <person name="Cheng J.F."/>
            <person name="Tapia R."/>
            <person name="Han C."/>
            <person name="Goodwin L."/>
            <person name="Pitluck S."/>
            <person name="Liolios K."/>
            <person name="Pagani I."/>
            <person name="Ivanova N."/>
            <person name="Mavromatis K."/>
            <person name="Chen A."/>
            <person name="Palaniappan K."/>
            <person name="Hauser L."/>
            <person name="Jeffries C.D."/>
            <person name="Brambilla E.M."/>
            <person name="Rohl A."/>
            <person name="Mwirichia R."/>
            <person name="Rohde M."/>
            <person name="Tindall B.J."/>
            <person name="Sikorski J."/>
            <person name="Wirth R."/>
            <person name="Goker M."/>
            <person name="Woyke T."/>
            <person name="Detter J.C."/>
            <person name="Bristow J."/>
            <person name="Eisen J.A."/>
            <person name="Markowitz V."/>
            <person name="Hugenholtz P."/>
            <person name="Kyrpides N.C."/>
            <person name="Klenk H.P."/>
            <person name="Land M."/>
        </authorList>
    </citation>
    <scope>NUCLEOTIDE SEQUENCE [LARGE SCALE GENOMIC DNA]</scope>
    <source>
        <strain evidence="3">DSM 14977 / NBRC 100410 / VKM B-2274 / 506</strain>
    </source>
</reference>
<evidence type="ECO:0008006" key="4">
    <source>
        <dbReference type="Google" id="ProtNLM"/>
    </source>
</evidence>
<accession>E4U6B9</accession>
<reference evidence="3" key="1">
    <citation type="submission" date="2010-11" db="EMBL/GenBank/DDBJ databases">
        <title>The complete sequence of chromosome of Oceanithermus profundus DSM 14977.</title>
        <authorList>
            <consortium name="US DOE Joint Genome Institute (JGI-PGF)"/>
            <person name="Lucas S."/>
            <person name="Copeland A."/>
            <person name="Lapidus A."/>
            <person name="Bruce D."/>
            <person name="Goodwin L."/>
            <person name="Pitluck S."/>
            <person name="Kyrpides N."/>
            <person name="Mavromatis K."/>
            <person name="Pagani I."/>
            <person name="Ivanova N."/>
            <person name="Zhang X."/>
            <person name="Brettin T."/>
            <person name="Detter J.C."/>
            <person name="Tapia R."/>
            <person name="Han C."/>
            <person name="Land M."/>
            <person name="Hauser L."/>
            <person name="Markowitz V."/>
            <person name="Cheng J.-F."/>
            <person name="Hugenholtz P."/>
            <person name="Woyke T."/>
            <person name="Wu D."/>
            <person name="Tindall B."/>
            <person name="Faehnrich R."/>
            <person name="Brambilla E."/>
            <person name="Klenk H.-P."/>
            <person name="Eisen J.A."/>
        </authorList>
    </citation>
    <scope>NUCLEOTIDE SEQUENCE [LARGE SCALE GENOMIC DNA]</scope>
    <source>
        <strain evidence="3">DSM 14977 / NBRC 100410 / VKM B-2274 / 506</strain>
    </source>
</reference>
<dbReference type="eggNOG" id="ENOG5033XJ6">
    <property type="taxonomic scope" value="Bacteria"/>
</dbReference>
<feature type="signal peptide" evidence="1">
    <location>
        <begin position="1"/>
        <end position="17"/>
    </location>
</feature>
<organism evidence="2 3">
    <name type="scientific">Oceanithermus profundus (strain DSM 14977 / NBRC 100410 / VKM B-2274 / 506)</name>
    <dbReference type="NCBI Taxonomy" id="670487"/>
    <lineage>
        <taxon>Bacteria</taxon>
        <taxon>Thermotogati</taxon>
        <taxon>Deinococcota</taxon>
        <taxon>Deinococci</taxon>
        <taxon>Thermales</taxon>
        <taxon>Thermaceae</taxon>
        <taxon>Oceanithermus</taxon>
    </lineage>
</organism>
<feature type="chain" id="PRO_5003190136" description="Lipoprotein" evidence="1">
    <location>
        <begin position="18"/>
        <end position="408"/>
    </location>
</feature>
<dbReference type="OrthoDB" id="25223at2"/>
<proteinExistence type="predicted"/>